<dbReference type="EMBL" id="AEPB01000053">
    <property type="protein sequence ID" value="EGA88657.1"/>
    <property type="molecule type" value="Genomic_DNA"/>
</dbReference>
<keyword evidence="2" id="KW-1133">Transmembrane helix</keyword>
<name>E7RK51_9BACL</name>
<reference evidence="3 4" key="1">
    <citation type="journal article" date="2011" name="J. Bacteriol.">
        <title>The Draft Genome of Planococcus donghaensis MPA1U2 Reveals Nonsporulation Pathways Controlled by a Conserved Spo0A Regulon.</title>
        <authorList>
            <person name="Pearson M.D."/>
            <person name="Noller H.F."/>
        </authorList>
    </citation>
    <scope>NUCLEOTIDE SEQUENCE [LARGE SCALE GENOMIC DNA]</scope>
    <source>
        <strain evidence="3 4">MPA1U2</strain>
    </source>
</reference>
<accession>E7RK51</accession>
<gene>
    <name evidence="3" type="ORF">GPDM_14356</name>
</gene>
<feature type="transmembrane region" description="Helical" evidence="2">
    <location>
        <begin position="60"/>
        <end position="77"/>
    </location>
</feature>
<dbReference type="Proteomes" id="UP000003052">
    <property type="component" value="Unassembled WGS sequence"/>
</dbReference>
<evidence type="ECO:0000256" key="2">
    <source>
        <dbReference type="SAM" id="Phobius"/>
    </source>
</evidence>
<evidence type="ECO:0000313" key="4">
    <source>
        <dbReference type="Proteomes" id="UP000003052"/>
    </source>
</evidence>
<evidence type="ECO:0000256" key="1">
    <source>
        <dbReference type="SAM" id="MobiDB-lite"/>
    </source>
</evidence>
<keyword evidence="2" id="KW-0472">Membrane</keyword>
<evidence type="ECO:0000313" key="3">
    <source>
        <dbReference type="EMBL" id="EGA88657.1"/>
    </source>
</evidence>
<sequence>MKGVKRKLKRQRDKKSFVANRAKGESDAKSGFPSFIAPVESPMYVNKPSRKFKITKLQTYFFNGATAFSELIIYTPIR</sequence>
<dbReference type="AlphaFoldDB" id="E7RK51"/>
<proteinExistence type="predicted"/>
<comment type="caution">
    <text evidence="3">The sequence shown here is derived from an EMBL/GenBank/DDBJ whole genome shotgun (WGS) entry which is preliminary data.</text>
</comment>
<feature type="compositionally biased region" description="Basic residues" evidence="1">
    <location>
        <begin position="1"/>
        <end position="13"/>
    </location>
</feature>
<keyword evidence="2" id="KW-0812">Transmembrane</keyword>
<feature type="region of interest" description="Disordered" evidence="1">
    <location>
        <begin position="1"/>
        <end position="25"/>
    </location>
</feature>
<organism evidence="3 4">
    <name type="scientific">Planococcus donghaensis MPA1U2</name>
    <dbReference type="NCBI Taxonomy" id="933115"/>
    <lineage>
        <taxon>Bacteria</taxon>
        <taxon>Bacillati</taxon>
        <taxon>Bacillota</taxon>
        <taxon>Bacilli</taxon>
        <taxon>Bacillales</taxon>
        <taxon>Caryophanaceae</taxon>
        <taxon>Planococcus</taxon>
    </lineage>
</organism>
<protein>
    <submittedName>
        <fullName evidence="3">Uncharacterized protein</fullName>
    </submittedName>
</protein>